<keyword evidence="1" id="KW-0472">Membrane</keyword>
<feature type="domain" description="CorA-like transporter" evidence="2">
    <location>
        <begin position="166"/>
        <end position="347"/>
    </location>
</feature>
<protein>
    <recommendedName>
        <fullName evidence="2">CorA-like transporter domain-containing protein</fullName>
    </recommendedName>
</protein>
<feature type="transmembrane region" description="Helical" evidence="1">
    <location>
        <begin position="549"/>
        <end position="571"/>
    </location>
</feature>
<keyword evidence="1" id="KW-1133">Transmembrane helix</keyword>
<evidence type="ECO:0000313" key="3">
    <source>
        <dbReference type="EMBL" id="KAF2872633.1"/>
    </source>
</evidence>
<dbReference type="EMBL" id="JAADJZ010000009">
    <property type="protein sequence ID" value="KAF2872633.1"/>
    <property type="molecule type" value="Genomic_DNA"/>
</dbReference>
<reference evidence="3 4" key="1">
    <citation type="submission" date="2020-01" db="EMBL/GenBank/DDBJ databases">
        <authorList>
            <consortium name="DOE Joint Genome Institute"/>
            <person name="Haridas S."/>
            <person name="Albert R."/>
            <person name="Binder M."/>
            <person name="Bloem J."/>
            <person name="Labutti K."/>
            <person name="Salamov A."/>
            <person name="Andreopoulos B."/>
            <person name="Baker S.E."/>
            <person name="Barry K."/>
            <person name="Bills G."/>
            <person name="Bluhm B.H."/>
            <person name="Cannon C."/>
            <person name="Castanera R."/>
            <person name="Culley D.E."/>
            <person name="Daum C."/>
            <person name="Ezra D."/>
            <person name="Gonzalez J.B."/>
            <person name="Henrissat B."/>
            <person name="Kuo A."/>
            <person name="Liang C."/>
            <person name="Lipzen A."/>
            <person name="Lutzoni F."/>
            <person name="Magnuson J."/>
            <person name="Mondo S."/>
            <person name="Nolan M."/>
            <person name="Ohm R."/>
            <person name="Pangilinan J."/>
            <person name="Park H.-J.H."/>
            <person name="Ramirez L."/>
            <person name="Alfaro M."/>
            <person name="Sun H."/>
            <person name="Tritt A."/>
            <person name="Yoshinaga Y."/>
            <person name="Zwiers L.-H.L."/>
            <person name="Turgeon B.G."/>
            <person name="Goodwin S.B."/>
            <person name="Spatafora J.W."/>
            <person name="Crous P.W."/>
            <person name="Grigoriev I.V."/>
        </authorList>
    </citation>
    <scope>NUCLEOTIDE SEQUENCE [LARGE SCALE GENOMIC DNA]</scope>
    <source>
        <strain evidence="3 4">CBS 611.86</strain>
    </source>
</reference>
<dbReference type="InterPro" id="IPR058257">
    <property type="entry name" value="CorA-like_dom"/>
</dbReference>
<feature type="transmembrane region" description="Helical" evidence="1">
    <location>
        <begin position="508"/>
        <end position="529"/>
    </location>
</feature>
<dbReference type="Proteomes" id="UP000481861">
    <property type="component" value="Unassembled WGS sequence"/>
</dbReference>
<organism evidence="3 4">
    <name type="scientific">Massariosphaeria phaeospora</name>
    <dbReference type="NCBI Taxonomy" id="100035"/>
    <lineage>
        <taxon>Eukaryota</taxon>
        <taxon>Fungi</taxon>
        <taxon>Dikarya</taxon>
        <taxon>Ascomycota</taxon>
        <taxon>Pezizomycotina</taxon>
        <taxon>Dothideomycetes</taxon>
        <taxon>Pleosporomycetidae</taxon>
        <taxon>Pleosporales</taxon>
        <taxon>Pleosporales incertae sedis</taxon>
        <taxon>Massariosphaeria</taxon>
    </lineage>
</organism>
<gene>
    <name evidence="3" type="ORF">BDV95DRAFT_391903</name>
</gene>
<dbReference type="Gene3D" id="1.20.58.340">
    <property type="entry name" value="Magnesium transport protein CorA, transmembrane region"/>
    <property type="match status" value="1"/>
</dbReference>
<dbReference type="Pfam" id="PF26616">
    <property type="entry name" value="CorA-like"/>
    <property type="match status" value="1"/>
</dbReference>
<evidence type="ECO:0000259" key="2">
    <source>
        <dbReference type="Pfam" id="PF26616"/>
    </source>
</evidence>
<keyword evidence="4" id="KW-1185">Reference proteome</keyword>
<dbReference type="OrthoDB" id="5396681at2759"/>
<keyword evidence="1" id="KW-0812">Transmembrane</keyword>
<comment type="caution">
    <text evidence="3">The sequence shown here is derived from an EMBL/GenBank/DDBJ whole genome shotgun (WGS) entry which is preliminary data.</text>
</comment>
<proteinExistence type="predicted"/>
<accession>A0A7C8ICD7</accession>
<name>A0A7C8ICD7_9PLEO</name>
<dbReference type="AlphaFoldDB" id="A0A7C8ICD7"/>
<evidence type="ECO:0000256" key="1">
    <source>
        <dbReference type="SAM" id="Phobius"/>
    </source>
</evidence>
<evidence type="ECO:0000313" key="4">
    <source>
        <dbReference type="Proteomes" id="UP000481861"/>
    </source>
</evidence>
<sequence length="609" mass="69692">MKISPYFERTLFHDRSPAADEYYERSSASIFERNPENTKIEVRIQSSCDVSGYEWRTTTTIDTISDEKQEKLKDPQEVARVNRPIVHTWTPDLDEKNGAYPVDKSTTKACDLDADDTWSLSSRASSTALPVALDQHQGGSCPPTYPGPPKLTTVNLDPAYLSKFAKNTKHDFRVFYIRQKHSYSRIQITKEHFEQLLRCCHVFPRFNEYVIGFGSKNSDSEVGPPPLKYRPLCETRGNSYQGFECAYILRYIEFTNRGGGKRPWSLRQFAVYHRYKPYNPKSRTACSTWILVGASQRTEVHLDRYNRSIEDLPDVNPFELHGIFLDTAIASWRPYLVDLTQLVTYESNKTVGILIGSEDEEEDFISIEVEDHQQLKQIEDQIADLILCLDSTSDTVGTFQDMYDQFRANRMHEPLSHEASAYGSDAVVFALKDQAKEVAYIRKKAAALLSKVQNTRTLISSLLERQSGHNINHQISALQALEKQGQDENAIMRELAEKNSRDSSSMRVLTIITMIYLPCTIVSNFYSTQFVNQKELASGGTTLEYSQNAWLFFAISIPLTAFTILIWYSWLNSQRLLDLMLYNGNGDKFELGRKIRISKARRPSIGLPR</sequence>